<dbReference type="RefSeq" id="WP_135194451.1">
    <property type="nucleotide sequence ID" value="NZ_SPVH01000006.1"/>
</dbReference>
<dbReference type="Proteomes" id="UP000298216">
    <property type="component" value="Unassembled WGS sequence"/>
</dbReference>
<dbReference type="EMBL" id="SPVH01000006">
    <property type="protein sequence ID" value="TFW11963.1"/>
    <property type="molecule type" value="Genomic_DNA"/>
</dbReference>
<reference evidence="1 2" key="1">
    <citation type="submission" date="2019-03" db="EMBL/GenBank/DDBJ databases">
        <title>Draft genome of Brevundimonas sp. a heavy metal resistant soil bacteria.</title>
        <authorList>
            <person name="Soto J."/>
        </authorList>
    </citation>
    <scope>NUCLEOTIDE SEQUENCE [LARGE SCALE GENOMIC DNA]</scope>
    <source>
        <strain evidence="1 2">B-10</strain>
    </source>
</reference>
<accession>A0A4Y9RSV1</accession>
<gene>
    <name evidence="1" type="ORF">EGY25_07855</name>
</gene>
<dbReference type="PIRSF" id="PIRSF008502">
    <property type="entry name" value="UCP008502"/>
    <property type="match status" value="1"/>
</dbReference>
<dbReference type="PANTHER" id="PTHR36439">
    <property type="entry name" value="BLL4334 PROTEIN"/>
    <property type="match status" value="1"/>
</dbReference>
<proteinExistence type="predicted"/>
<comment type="caution">
    <text evidence="1">The sequence shown here is derived from an EMBL/GenBank/DDBJ whole genome shotgun (WGS) entry which is preliminary data.</text>
</comment>
<dbReference type="Pfam" id="PF08002">
    <property type="entry name" value="DUF1697"/>
    <property type="match status" value="1"/>
</dbReference>
<evidence type="ECO:0000313" key="2">
    <source>
        <dbReference type="Proteomes" id="UP000298216"/>
    </source>
</evidence>
<protein>
    <submittedName>
        <fullName evidence="1">DUF1697 domain-containing protein</fullName>
    </submittedName>
</protein>
<dbReference type="SUPFAM" id="SSF160379">
    <property type="entry name" value="SP0830-like"/>
    <property type="match status" value="1"/>
</dbReference>
<organism evidence="1 2">
    <name type="scientific">Brevundimonas intermedia</name>
    <dbReference type="NCBI Taxonomy" id="74315"/>
    <lineage>
        <taxon>Bacteria</taxon>
        <taxon>Pseudomonadati</taxon>
        <taxon>Pseudomonadota</taxon>
        <taxon>Alphaproteobacteria</taxon>
        <taxon>Caulobacterales</taxon>
        <taxon>Caulobacteraceae</taxon>
        <taxon>Brevundimonas</taxon>
    </lineage>
</organism>
<keyword evidence="2" id="KW-1185">Reference proteome</keyword>
<dbReference type="InterPro" id="IPR012545">
    <property type="entry name" value="DUF1697"/>
</dbReference>
<dbReference type="PANTHER" id="PTHR36439:SF1">
    <property type="entry name" value="DUF1697 DOMAIN-CONTAINING PROTEIN"/>
    <property type="match status" value="1"/>
</dbReference>
<dbReference type="OrthoDB" id="9806494at2"/>
<sequence>MSDRICLLRGVNVGGVKVPMAELKAIAVEAGFANPRTLLASGNLVVETDAEPAYVAARLEQGIAAHFGRPIDVIVRTPKQWSALMAANPFTDEAGLNGSKLLVMVMKAGIKDGAVEALRGFAAGDERVEPVGGDLFFWHPDGLGRSKMAEKAQPRLIGVGTGRNWNTVQKLAAMVGLEG</sequence>
<dbReference type="Gene3D" id="3.30.70.1280">
    <property type="entry name" value="SP0830-like domains"/>
    <property type="match status" value="1"/>
</dbReference>
<name>A0A4Y9RSV1_9CAUL</name>
<dbReference type="AlphaFoldDB" id="A0A4Y9RSV1"/>
<evidence type="ECO:0000313" key="1">
    <source>
        <dbReference type="EMBL" id="TFW11963.1"/>
    </source>
</evidence>